<sequence>MKDKEKILYIMHVDWGWIKQRPHFLAEGLNKFYDLLVMYRFNPIRKHMIKNDSDVKKLPLLTIPRRFGRFFEKMDDFIQIIWITMVSLVFKPQKIWLTFPSQYKYIPKKLLKKVELIYDCMDDCKEFYDDPKRKKDIEFLEKELIKNARTILCSSRHLGDVLENRYGKLDNLCLVRNGLKEEFISSRSMAENVKSIFQKNEGIKDVVYIGTIANWINFQMIDKCLDENKNVRFHFIGPVDYQPQLVNSDKVIFHGPIEHSRLIENKELYDVLIMPFIRNELIESVDPVKLYEYIAFEKPIISVYYPEIERFNDYVYFYKNQQEFFELIKKINFNDLETKFEKELGHAFLENNTWSKRVESIVEKI</sequence>
<name>A0A9X6ZZU2_BACCE</name>
<evidence type="ECO:0000313" key="2">
    <source>
        <dbReference type="Proteomes" id="UP000224413"/>
    </source>
</evidence>
<reference evidence="1 2" key="1">
    <citation type="submission" date="2017-09" db="EMBL/GenBank/DDBJ databases">
        <title>Large-scale bioinformatics analysis of Bacillus genomes uncovers conserved roles of natural products in bacterial physiology.</title>
        <authorList>
            <consortium name="Agbiome Team Llc"/>
            <person name="Bleich R.M."/>
            <person name="Grubbs K.J."/>
            <person name="Santa Maria K.C."/>
            <person name="Allen S.E."/>
            <person name="Farag S."/>
            <person name="Shank E.A."/>
            <person name="Bowers A."/>
        </authorList>
    </citation>
    <scope>NUCLEOTIDE SEQUENCE [LARGE SCALE GENOMIC DNA]</scope>
    <source>
        <strain evidence="1 2">AFS083741</strain>
    </source>
</reference>
<evidence type="ECO:0000313" key="1">
    <source>
        <dbReference type="EMBL" id="PFK21278.1"/>
    </source>
</evidence>
<comment type="caution">
    <text evidence="1">The sequence shown here is derived from an EMBL/GenBank/DDBJ whole genome shotgun (WGS) entry which is preliminary data.</text>
</comment>
<dbReference type="AlphaFoldDB" id="A0A9X6ZZU2"/>
<dbReference type="SUPFAM" id="SSF53756">
    <property type="entry name" value="UDP-Glycosyltransferase/glycogen phosphorylase"/>
    <property type="match status" value="1"/>
</dbReference>
<gene>
    <name evidence="1" type="ORF">COI98_09015</name>
</gene>
<organism evidence="1 2">
    <name type="scientific">Bacillus cereus</name>
    <dbReference type="NCBI Taxonomy" id="1396"/>
    <lineage>
        <taxon>Bacteria</taxon>
        <taxon>Bacillati</taxon>
        <taxon>Bacillota</taxon>
        <taxon>Bacilli</taxon>
        <taxon>Bacillales</taxon>
        <taxon>Bacillaceae</taxon>
        <taxon>Bacillus</taxon>
        <taxon>Bacillus cereus group</taxon>
    </lineage>
</organism>
<dbReference type="EMBL" id="NUWJ01000074">
    <property type="protein sequence ID" value="PFK21278.1"/>
    <property type="molecule type" value="Genomic_DNA"/>
</dbReference>
<proteinExistence type="predicted"/>
<protein>
    <recommendedName>
        <fullName evidence="3">Glycosyltransferase family 1 protein</fullName>
    </recommendedName>
</protein>
<evidence type="ECO:0008006" key="3">
    <source>
        <dbReference type="Google" id="ProtNLM"/>
    </source>
</evidence>
<dbReference type="Gene3D" id="3.40.50.2000">
    <property type="entry name" value="Glycogen Phosphorylase B"/>
    <property type="match status" value="2"/>
</dbReference>
<accession>A0A9X6ZZU2</accession>
<dbReference type="RefSeq" id="WP_098583162.1">
    <property type="nucleotide sequence ID" value="NZ_NUWJ01000074.1"/>
</dbReference>
<dbReference type="Proteomes" id="UP000224413">
    <property type="component" value="Unassembled WGS sequence"/>
</dbReference>